<organism evidence="1 2">
    <name type="scientific">Desulforamulus aquiferis</name>
    <dbReference type="NCBI Taxonomy" id="1397668"/>
    <lineage>
        <taxon>Bacteria</taxon>
        <taxon>Bacillati</taxon>
        <taxon>Bacillota</taxon>
        <taxon>Clostridia</taxon>
        <taxon>Eubacteriales</taxon>
        <taxon>Peptococcaceae</taxon>
        <taxon>Desulforamulus</taxon>
    </lineage>
</organism>
<dbReference type="EMBL" id="JARPTC010000021">
    <property type="protein sequence ID" value="MDO7788359.1"/>
    <property type="molecule type" value="Genomic_DNA"/>
</dbReference>
<accession>A0AAW7ZEZ7</accession>
<gene>
    <name evidence="1" type="ORF">P6N53_14120</name>
</gene>
<reference evidence="1" key="2">
    <citation type="submission" date="2023-03" db="EMBL/GenBank/DDBJ databases">
        <authorList>
            <person name="Zhang Z."/>
        </authorList>
    </citation>
    <scope>NUCLEOTIDE SEQUENCE</scope>
    <source>
        <strain evidence="1">DSA</strain>
    </source>
</reference>
<dbReference type="Proteomes" id="UP001172911">
    <property type="component" value="Unassembled WGS sequence"/>
</dbReference>
<proteinExistence type="predicted"/>
<reference evidence="1" key="1">
    <citation type="journal article" date="2023" name="J. Hazard. Mater.">
        <title>Anaerobic biodegradation of pyrene and benzo[a]pyrene by a new sulfate-reducing Desulforamulus aquiferis strain DSA.</title>
        <authorList>
            <person name="Zhang Z."/>
            <person name="Sun J."/>
            <person name="Gong X."/>
            <person name="Wang C."/>
            <person name="Wang H."/>
        </authorList>
    </citation>
    <scope>NUCLEOTIDE SEQUENCE</scope>
    <source>
        <strain evidence="1">DSA</strain>
    </source>
</reference>
<sequence>MDNEMPRLISFYEEKKSTLFLILNNTQKHEEAIKNQDISQLEDLLSERQVLMRKVDEINNLINDLYQGNPSNIKLNNVRIESKKAECKKILGQIILVDEKNNKLFKGEYLALKQKITDIKANNNLRNAYYPSKQSSFGYFVDLKK</sequence>
<comment type="caution">
    <text evidence="1">The sequence shown here is derived from an EMBL/GenBank/DDBJ whole genome shotgun (WGS) entry which is preliminary data.</text>
</comment>
<evidence type="ECO:0008006" key="3">
    <source>
        <dbReference type="Google" id="ProtNLM"/>
    </source>
</evidence>
<keyword evidence="2" id="KW-1185">Reference proteome</keyword>
<evidence type="ECO:0000313" key="1">
    <source>
        <dbReference type="EMBL" id="MDO7788359.1"/>
    </source>
</evidence>
<evidence type="ECO:0000313" key="2">
    <source>
        <dbReference type="Proteomes" id="UP001172911"/>
    </source>
</evidence>
<protein>
    <recommendedName>
        <fullName evidence="3">FlgN protein</fullName>
    </recommendedName>
</protein>
<dbReference type="AlphaFoldDB" id="A0AAW7ZEZ7"/>
<name>A0AAW7ZEZ7_9FIRM</name>